<comment type="function">
    <text evidence="8">Major component of the acid-resistance (AR) system allowing enteric pathogens to survive the acidic environment in the stomach. Exchanges extracellular arginine for its intracellular decarboxylation product agmatine (Agm) thereby expelling intracellular protons. Probably undergoes several conformational states in order to translocate the substrate across the membrane; keeps the substrate accessible to only 1 side of the membrane at a time by opening and closing 3 membrane-internal gates.</text>
</comment>
<dbReference type="PANTHER" id="PTHR42770">
    <property type="entry name" value="AMINO ACID TRANSPORTER-RELATED"/>
    <property type="match status" value="1"/>
</dbReference>
<dbReference type="EMBL" id="JAHFVK010000002">
    <property type="protein sequence ID" value="MBT2135037.1"/>
    <property type="molecule type" value="Genomic_DNA"/>
</dbReference>
<feature type="transmembrane region" description="Helical" evidence="9">
    <location>
        <begin position="252"/>
        <end position="275"/>
    </location>
</feature>
<evidence type="ECO:0000256" key="1">
    <source>
        <dbReference type="ARBA" id="ARBA00004651"/>
    </source>
</evidence>
<keyword evidence="4" id="KW-1003">Cell membrane</keyword>
<dbReference type="Proteomes" id="UP000811255">
    <property type="component" value="Unassembled WGS sequence"/>
</dbReference>
<keyword evidence="11" id="KW-1185">Reference proteome</keyword>
<keyword evidence="7 9" id="KW-0472">Membrane</keyword>
<organism evidence="10 11">
    <name type="scientific">Croceibacterium selenioxidans</name>
    <dbReference type="NCBI Taxonomy" id="2838833"/>
    <lineage>
        <taxon>Bacteria</taxon>
        <taxon>Pseudomonadati</taxon>
        <taxon>Pseudomonadota</taxon>
        <taxon>Alphaproteobacteria</taxon>
        <taxon>Sphingomonadales</taxon>
        <taxon>Erythrobacteraceae</taxon>
        <taxon>Croceibacterium</taxon>
    </lineage>
</organism>
<feature type="transmembrane region" description="Helical" evidence="9">
    <location>
        <begin position="34"/>
        <end position="55"/>
    </location>
</feature>
<evidence type="ECO:0000256" key="6">
    <source>
        <dbReference type="ARBA" id="ARBA00022989"/>
    </source>
</evidence>
<protein>
    <recommendedName>
        <fullName evidence="3">Arginine/agmatine antiporter</fullName>
    </recommendedName>
</protein>
<evidence type="ECO:0000256" key="7">
    <source>
        <dbReference type="ARBA" id="ARBA00023136"/>
    </source>
</evidence>
<sequence length="454" mass="46811">MDGAHAPAYPVEPSIAGGVSQIASPDSNPSARKLGLIAATALVMGNMIGSGVFLLPASLAPFGWNAVGGWIITISGALVLAWVLARLTRALPEAVGAVGFVEKAFGAVPGFLISWVYLVSIWTAVVTIAVAAISYLSSMIPELGAHEFLPALAAVGLLWLLTLLNLRGIKEAGRFQVVTVALKVVPLIVVLALAAGALASGTGEVRPFEPQAISLTALNGAAALTLWALLGFECASIAAAQVRDPSVNVPRATMWGTGLTGVLYLTVCSAIALMLPEAIAASSPAPFASFVERYWSAGPAALIAAFAVISCVGALNGWVLMQGEMTRSMAARGMLPAWLAGTDAKGTPIRGLLVSSVIASLFALANASRSLKGLFEFLLLLSTSASLWLYLACALTAVRLNVARGWAVVGAVYSVWMLWGAGVGASGLSLVLMAAGLPIYLWSRRHSAKQAVQP</sequence>
<feature type="transmembrane region" description="Helical" evidence="9">
    <location>
        <begin position="295"/>
        <end position="319"/>
    </location>
</feature>
<accession>A0ABS5W6Q7</accession>
<dbReference type="Pfam" id="PF13520">
    <property type="entry name" value="AA_permease_2"/>
    <property type="match status" value="1"/>
</dbReference>
<evidence type="ECO:0000256" key="4">
    <source>
        <dbReference type="ARBA" id="ARBA00022475"/>
    </source>
</evidence>
<comment type="caution">
    <text evidence="10">The sequence shown here is derived from an EMBL/GenBank/DDBJ whole genome shotgun (WGS) entry which is preliminary data.</text>
</comment>
<feature type="transmembrane region" description="Helical" evidence="9">
    <location>
        <begin position="106"/>
        <end position="136"/>
    </location>
</feature>
<comment type="similarity">
    <text evidence="2">Belongs to the amino acid-polyamine-organocation (APC) superfamily. Basic amino acid/polyamine antiporter (APA) (TC 2.A.3.2) family.</text>
</comment>
<feature type="transmembrane region" description="Helical" evidence="9">
    <location>
        <begin position="178"/>
        <end position="200"/>
    </location>
</feature>
<evidence type="ECO:0000256" key="2">
    <source>
        <dbReference type="ARBA" id="ARBA00008220"/>
    </source>
</evidence>
<feature type="transmembrane region" description="Helical" evidence="9">
    <location>
        <begin position="377"/>
        <end position="398"/>
    </location>
</feature>
<feature type="transmembrane region" description="Helical" evidence="9">
    <location>
        <begin position="67"/>
        <end position="85"/>
    </location>
</feature>
<evidence type="ECO:0000256" key="8">
    <source>
        <dbReference type="ARBA" id="ARBA00045636"/>
    </source>
</evidence>
<feature type="transmembrane region" description="Helical" evidence="9">
    <location>
        <begin position="220"/>
        <end position="240"/>
    </location>
</feature>
<evidence type="ECO:0000256" key="5">
    <source>
        <dbReference type="ARBA" id="ARBA00022692"/>
    </source>
</evidence>
<dbReference type="Gene3D" id="1.20.1740.10">
    <property type="entry name" value="Amino acid/polyamine transporter I"/>
    <property type="match status" value="1"/>
</dbReference>
<gene>
    <name evidence="10" type="ORF">KK137_11895</name>
</gene>
<evidence type="ECO:0000313" key="11">
    <source>
        <dbReference type="Proteomes" id="UP000811255"/>
    </source>
</evidence>
<evidence type="ECO:0000256" key="9">
    <source>
        <dbReference type="SAM" id="Phobius"/>
    </source>
</evidence>
<evidence type="ECO:0000256" key="3">
    <source>
        <dbReference type="ARBA" id="ARBA00021069"/>
    </source>
</evidence>
<keyword evidence="6 9" id="KW-1133">Transmembrane helix</keyword>
<feature type="transmembrane region" description="Helical" evidence="9">
    <location>
        <begin position="148"/>
        <end position="166"/>
    </location>
</feature>
<dbReference type="PIRSF" id="PIRSF006060">
    <property type="entry name" value="AA_transporter"/>
    <property type="match status" value="1"/>
</dbReference>
<feature type="transmembrane region" description="Helical" evidence="9">
    <location>
        <begin position="418"/>
        <end position="442"/>
    </location>
</feature>
<keyword evidence="5 9" id="KW-0812">Transmembrane</keyword>
<name>A0ABS5W6Q7_9SPHN</name>
<dbReference type="InterPro" id="IPR002293">
    <property type="entry name" value="AA/rel_permease1"/>
</dbReference>
<comment type="subcellular location">
    <subcellularLocation>
        <location evidence="1">Cell membrane</location>
        <topology evidence="1">Multi-pass membrane protein</topology>
    </subcellularLocation>
</comment>
<reference evidence="10 11" key="1">
    <citation type="submission" date="2021-05" db="EMBL/GenBank/DDBJ databases">
        <title>Croceibacterium sp. LX-88 genome sequence.</title>
        <authorList>
            <person name="Luo X."/>
        </authorList>
    </citation>
    <scope>NUCLEOTIDE SEQUENCE [LARGE SCALE GENOMIC DNA]</scope>
    <source>
        <strain evidence="10 11">LX-88</strain>
    </source>
</reference>
<dbReference type="PANTHER" id="PTHR42770:SF18">
    <property type="entry name" value="ARGININE_AGMATINE ANTIPORTER"/>
    <property type="match status" value="1"/>
</dbReference>
<dbReference type="InterPro" id="IPR050367">
    <property type="entry name" value="APC_superfamily"/>
</dbReference>
<dbReference type="RefSeq" id="WP_214536626.1">
    <property type="nucleotide sequence ID" value="NZ_JAHFVK010000002.1"/>
</dbReference>
<evidence type="ECO:0000313" key="10">
    <source>
        <dbReference type="EMBL" id="MBT2135037.1"/>
    </source>
</evidence>
<proteinExistence type="inferred from homology"/>